<dbReference type="InterPro" id="IPR027417">
    <property type="entry name" value="P-loop_NTPase"/>
</dbReference>
<dbReference type="InterPro" id="IPR024759">
    <property type="entry name" value="UvrB_YAD/RRR_dom"/>
</dbReference>
<feature type="binding site" evidence="12">
    <location>
        <begin position="46"/>
        <end position="53"/>
    </location>
    <ligand>
        <name>ATP</name>
        <dbReference type="ChEBI" id="CHEBI:30616"/>
    </ligand>
</feature>
<evidence type="ECO:0000256" key="9">
    <source>
        <dbReference type="ARBA" id="ARBA00023204"/>
    </source>
</evidence>
<feature type="coiled-coil region" evidence="14">
    <location>
        <begin position="636"/>
        <end position="668"/>
    </location>
</feature>
<keyword evidence="18" id="KW-0378">Hydrolase</keyword>
<dbReference type="InterPro" id="IPR001943">
    <property type="entry name" value="UVR_dom"/>
</dbReference>
<evidence type="ECO:0000259" key="17">
    <source>
        <dbReference type="PROSITE" id="PS51194"/>
    </source>
</evidence>
<dbReference type="Pfam" id="PF02151">
    <property type="entry name" value="UVR"/>
    <property type="match status" value="1"/>
</dbReference>
<evidence type="ECO:0000256" key="3">
    <source>
        <dbReference type="ARBA" id="ARBA00022490"/>
    </source>
</evidence>
<evidence type="ECO:0000256" key="14">
    <source>
        <dbReference type="SAM" id="Coils"/>
    </source>
</evidence>
<comment type="similarity">
    <text evidence="2 12 13">Belongs to the UvrB family.</text>
</comment>
<dbReference type="PROSITE" id="PS51192">
    <property type="entry name" value="HELICASE_ATP_BIND_1"/>
    <property type="match status" value="1"/>
</dbReference>
<organism evidence="18 19">
    <name type="scientific">Carboxydichorda subterranea</name>
    <dbReference type="NCBI Taxonomy" id="3109565"/>
    <lineage>
        <taxon>Bacteria</taxon>
        <taxon>Bacillati</taxon>
        <taxon>Bacillota</taxon>
        <taxon>Limnochordia</taxon>
        <taxon>Limnochordales</taxon>
        <taxon>Geochordaceae</taxon>
        <taxon>Carboxydichorda</taxon>
    </lineage>
</organism>
<evidence type="ECO:0000256" key="10">
    <source>
        <dbReference type="ARBA" id="ARBA00026033"/>
    </source>
</evidence>
<feature type="domain" description="UVR" evidence="15">
    <location>
        <begin position="633"/>
        <end position="668"/>
    </location>
</feature>
<sequence>MAVRPAQLPGRFRVVSDFEPAGDQPKAIEALSRGVEQGLKYQTLLGVTGSGKTFTMAKIIERVQRPTLVIAHNKTLAAQLANEFRQFFPDNAVHYFVSYYDYYQPEAYVPQTDTYIEKDANINDEIDRLRHAATSALFERRDVVIVASVSCIFGLGSPDDYVGMTLSLRHGDFRDRDNILRRLVGVHYERNDVGYKRGTFRVRGDTIEIYPAYSETMLRIEFFGDEVDRILEIDPVTGEVLGQPETVTIYPATHYVTTEEKLRRALETIEQELEERLAYFRSEGKLLEAQRLEQRTRFDLEMLATVGYCNGIENYSRHLSGRAPGSTPTTLLDYFPRDFLMFIDESHQTIPQLHGMYNGDYSRKKTLVDYGFRLPSALDNRPLRFEEFERHIHQVIFVSATPGPFEREKSQQIVEQIIRPTGLVDPEVVVRPIQGQIDDLVHEIREVVARGERVLVTTLTKKMAEDLTDYLADMGIRVRYLHSEVETLDRVEILRGLRLGEFDVLVGINLLREGLDLPEVSLVAILDADKEGYLRSETSLIQTIGRAARNVRGKVIMYAEVVTESMQRAIDETNRRRRLQIEYNEAHGIVPRTIQKAVTDIVQAFRAEQEQQKQQGLRGLQQKAREMAPEELSALIRGLEEEMYEAARQLEFEKAAELRDQIKALRQELLGYVPVG</sequence>
<comment type="domain">
    <text evidence="12">The beta-hairpin motif is involved in DNA binding.</text>
</comment>
<dbReference type="PANTHER" id="PTHR24029:SF0">
    <property type="entry name" value="UVRABC SYSTEM PROTEIN B"/>
    <property type="match status" value="1"/>
</dbReference>
<evidence type="ECO:0000256" key="8">
    <source>
        <dbReference type="ARBA" id="ARBA00022881"/>
    </source>
</evidence>
<dbReference type="InterPro" id="IPR001650">
    <property type="entry name" value="Helicase_C-like"/>
</dbReference>
<keyword evidence="9 12" id="KW-0234">DNA repair</keyword>
<dbReference type="Gene3D" id="6.10.140.240">
    <property type="match status" value="1"/>
</dbReference>
<keyword evidence="12 13" id="KW-0742">SOS response</keyword>
<gene>
    <name evidence="12 18" type="primary">uvrB</name>
    <name evidence="18" type="ORF">U7230_03060</name>
</gene>
<dbReference type="RefSeq" id="WP_324718176.1">
    <property type="nucleotide sequence ID" value="NZ_CP141615.1"/>
</dbReference>
<evidence type="ECO:0000256" key="12">
    <source>
        <dbReference type="HAMAP-Rule" id="MF_00204"/>
    </source>
</evidence>
<evidence type="ECO:0000256" key="11">
    <source>
        <dbReference type="ARBA" id="ARBA00029504"/>
    </source>
</evidence>
<protein>
    <recommendedName>
        <fullName evidence="11 12">UvrABC system protein B</fullName>
        <shortName evidence="12">Protein UvrB</shortName>
    </recommendedName>
    <alternativeName>
        <fullName evidence="12">Excinuclease ABC subunit B</fullName>
    </alternativeName>
</protein>
<dbReference type="Proteomes" id="UP001332192">
    <property type="component" value="Chromosome"/>
</dbReference>
<dbReference type="EMBL" id="CP141615">
    <property type="protein sequence ID" value="WRP18906.1"/>
    <property type="molecule type" value="Genomic_DNA"/>
</dbReference>
<keyword evidence="5 12" id="KW-0227">DNA damage</keyword>
<dbReference type="CDD" id="cd18790">
    <property type="entry name" value="SF2_C_UvrB"/>
    <property type="match status" value="1"/>
</dbReference>
<dbReference type="Gene3D" id="4.10.860.10">
    <property type="entry name" value="UVR domain"/>
    <property type="match status" value="1"/>
</dbReference>
<dbReference type="InterPro" id="IPR004807">
    <property type="entry name" value="UvrB"/>
</dbReference>
<dbReference type="CDD" id="cd17916">
    <property type="entry name" value="DEXHc_UvrB"/>
    <property type="match status" value="1"/>
</dbReference>
<dbReference type="InterPro" id="IPR006935">
    <property type="entry name" value="Helicase/UvrB_N"/>
</dbReference>
<keyword evidence="6 12" id="KW-0228">DNA excision</keyword>
<reference evidence="18 19" key="1">
    <citation type="journal article" date="2024" name="Front. Microbiol.">
        <title>Novel thermophilic genera Geochorda gen. nov. and Carboxydochorda gen. nov. from the deep terrestrial subsurface reveal the ecophysiological diversity in the class Limnochordia.</title>
        <authorList>
            <person name="Karnachuk O.V."/>
            <person name="Lukina A.P."/>
            <person name="Avakyan M.R."/>
            <person name="Kadnikov V.V."/>
            <person name="Begmatov S."/>
            <person name="Beletsky A.V."/>
            <person name="Vlasova K.G."/>
            <person name="Novikov A.A."/>
            <person name="Shcherbakova V.A."/>
            <person name="Mardanov A.V."/>
            <person name="Ravin N.V."/>
        </authorList>
    </citation>
    <scope>NUCLEOTIDE SEQUENCE [LARGE SCALE GENOMIC DNA]</scope>
    <source>
        <strain evidence="18 19">L945</strain>
    </source>
</reference>
<comment type="subcellular location">
    <subcellularLocation>
        <location evidence="1 12 13">Cytoplasm</location>
    </subcellularLocation>
</comment>
<feature type="domain" description="Helicase ATP-binding" evidence="16">
    <location>
        <begin position="33"/>
        <end position="186"/>
    </location>
</feature>
<dbReference type="PANTHER" id="PTHR24029">
    <property type="entry name" value="UVRABC SYSTEM PROTEIN B"/>
    <property type="match status" value="1"/>
</dbReference>
<dbReference type="InterPro" id="IPR036876">
    <property type="entry name" value="UVR_dom_sf"/>
</dbReference>
<keyword evidence="8 12" id="KW-0267">Excision nuclease</keyword>
<dbReference type="Pfam" id="PF12344">
    <property type="entry name" value="UvrB"/>
    <property type="match status" value="1"/>
</dbReference>
<comment type="function">
    <text evidence="12">The UvrABC repair system catalyzes the recognition and processing of DNA lesions. A damage recognition complex composed of 2 UvrA and 2 UvrB subunits scans DNA for abnormalities. Upon binding of the UvrA(2)B(2) complex to a putative damaged site, the DNA wraps around one UvrB monomer. DNA wrap is dependent on ATP binding by UvrB and probably causes local melting of the DNA helix, facilitating insertion of UvrB beta-hairpin between the DNA strands. Then UvrB probes one DNA strand for the presence of a lesion. If a lesion is found the UvrA subunits dissociate and the UvrB-DNA preincision complex is formed. This complex is subsequently bound by UvrC and the second UvrB is released. If no lesion is found, the DNA wraps around the other UvrB subunit that will check the other stand for damage.</text>
</comment>
<evidence type="ECO:0000256" key="13">
    <source>
        <dbReference type="RuleBase" id="RU003587"/>
    </source>
</evidence>
<dbReference type="Pfam" id="PF04851">
    <property type="entry name" value="ResIII"/>
    <property type="match status" value="1"/>
</dbReference>
<evidence type="ECO:0000259" key="15">
    <source>
        <dbReference type="PROSITE" id="PS50151"/>
    </source>
</evidence>
<dbReference type="HAMAP" id="MF_00204">
    <property type="entry name" value="UvrB"/>
    <property type="match status" value="1"/>
</dbReference>
<evidence type="ECO:0000259" key="16">
    <source>
        <dbReference type="PROSITE" id="PS51192"/>
    </source>
</evidence>
<dbReference type="SMART" id="SM00487">
    <property type="entry name" value="DEXDc"/>
    <property type="match status" value="1"/>
</dbReference>
<dbReference type="SUPFAM" id="SSF52540">
    <property type="entry name" value="P-loop containing nucleoside triphosphate hydrolases"/>
    <property type="match status" value="2"/>
</dbReference>
<accession>A0ABZ1C2G5</accession>
<dbReference type="Pfam" id="PF17757">
    <property type="entry name" value="UvrB_inter"/>
    <property type="match status" value="1"/>
</dbReference>
<dbReference type="SMART" id="SM00490">
    <property type="entry name" value="HELICc"/>
    <property type="match status" value="1"/>
</dbReference>
<evidence type="ECO:0000256" key="6">
    <source>
        <dbReference type="ARBA" id="ARBA00022769"/>
    </source>
</evidence>
<dbReference type="InterPro" id="IPR041471">
    <property type="entry name" value="UvrB_inter"/>
</dbReference>
<dbReference type="InterPro" id="IPR014001">
    <property type="entry name" value="Helicase_ATP-bd"/>
</dbReference>
<keyword evidence="4 12" id="KW-0547">Nucleotide-binding</keyword>
<evidence type="ECO:0000256" key="4">
    <source>
        <dbReference type="ARBA" id="ARBA00022741"/>
    </source>
</evidence>
<keyword evidence="7 12" id="KW-0067">ATP-binding</keyword>
<evidence type="ECO:0000256" key="1">
    <source>
        <dbReference type="ARBA" id="ARBA00004496"/>
    </source>
</evidence>
<dbReference type="NCBIfam" id="NF003673">
    <property type="entry name" value="PRK05298.1"/>
    <property type="match status" value="1"/>
</dbReference>
<dbReference type="Pfam" id="PF00271">
    <property type="entry name" value="Helicase_C"/>
    <property type="match status" value="1"/>
</dbReference>
<evidence type="ECO:0000313" key="18">
    <source>
        <dbReference type="EMBL" id="WRP18906.1"/>
    </source>
</evidence>
<dbReference type="SUPFAM" id="SSF46600">
    <property type="entry name" value="C-terminal UvrC-binding domain of UvrB"/>
    <property type="match status" value="1"/>
</dbReference>
<dbReference type="NCBIfam" id="TIGR00631">
    <property type="entry name" value="uvrb"/>
    <property type="match status" value="1"/>
</dbReference>
<evidence type="ECO:0000313" key="19">
    <source>
        <dbReference type="Proteomes" id="UP001332192"/>
    </source>
</evidence>
<keyword evidence="3 12" id="KW-0963">Cytoplasm</keyword>
<dbReference type="Gene3D" id="3.40.50.300">
    <property type="entry name" value="P-loop containing nucleotide triphosphate hydrolases"/>
    <property type="match status" value="3"/>
</dbReference>
<comment type="subunit">
    <text evidence="10 12 13">Forms a heterotetramer with UvrA during the search for lesions. Interacts with UvrC in an incision complex.</text>
</comment>
<feature type="domain" description="Helicase C-terminal" evidence="17">
    <location>
        <begin position="436"/>
        <end position="598"/>
    </location>
</feature>
<keyword evidence="19" id="KW-1185">Reference proteome</keyword>
<name>A0ABZ1C2G5_9FIRM</name>
<evidence type="ECO:0000256" key="2">
    <source>
        <dbReference type="ARBA" id="ARBA00008533"/>
    </source>
</evidence>
<feature type="short sequence motif" description="Beta-hairpin" evidence="12">
    <location>
        <begin position="99"/>
        <end position="122"/>
    </location>
</feature>
<dbReference type="PROSITE" id="PS51194">
    <property type="entry name" value="HELICASE_CTER"/>
    <property type="match status" value="1"/>
</dbReference>
<proteinExistence type="inferred from homology"/>
<evidence type="ECO:0000256" key="5">
    <source>
        <dbReference type="ARBA" id="ARBA00022763"/>
    </source>
</evidence>
<dbReference type="GO" id="GO:0016787">
    <property type="term" value="F:hydrolase activity"/>
    <property type="evidence" value="ECO:0007669"/>
    <property type="project" value="UniProtKB-KW"/>
</dbReference>
<evidence type="ECO:0000256" key="7">
    <source>
        <dbReference type="ARBA" id="ARBA00022840"/>
    </source>
</evidence>
<dbReference type="PROSITE" id="PS50151">
    <property type="entry name" value="UVR"/>
    <property type="match status" value="1"/>
</dbReference>
<keyword evidence="14" id="KW-0175">Coiled coil</keyword>